<sequence length="243" mass="27698">MADKKNEVDKVQELFNLGAHLGHKKNRLHPKARKYLYKIMDSISIIDLTITVSQLEKAKQTLSQLAAEGKLLLVVATKKVANQFTAKLCEESHIPSVTTKWLPGLLTNFNTLIKNEKKLSQMKLQRDNGEWDKFVKHERLKMSKEVSKLEKFYGGLMGMIRKPDALLVLDIKKEKNSVNEAKKNNIPVIAFTDTNSNPDEVKWPIVVNDDAPVVVEYVMKELIEAYTKGRPSETKQEEAKKII</sequence>
<dbReference type="NCBIfam" id="TIGR01011">
    <property type="entry name" value="rpsB_bact"/>
    <property type="match status" value="1"/>
</dbReference>
<dbReference type="PANTHER" id="PTHR12534:SF0">
    <property type="entry name" value="SMALL RIBOSOMAL SUBUNIT PROTEIN US2M"/>
    <property type="match status" value="1"/>
</dbReference>
<evidence type="ECO:0000256" key="5">
    <source>
        <dbReference type="HAMAP-Rule" id="MF_00291"/>
    </source>
</evidence>
<keyword evidence="2 5" id="KW-0689">Ribosomal protein</keyword>
<dbReference type="InterPro" id="IPR005706">
    <property type="entry name" value="Ribosomal_uS2_bac/mit/plastid"/>
</dbReference>
<dbReference type="CDD" id="cd01425">
    <property type="entry name" value="RPS2"/>
    <property type="match status" value="1"/>
</dbReference>
<dbReference type="GO" id="GO:0003735">
    <property type="term" value="F:structural constituent of ribosome"/>
    <property type="evidence" value="ECO:0007669"/>
    <property type="project" value="InterPro"/>
</dbReference>
<dbReference type="GO" id="GO:0022627">
    <property type="term" value="C:cytosolic small ribosomal subunit"/>
    <property type="evidence" value="ECO:0007669"/>
    <property type="project" value="TreeGrafter"/>
</dbReference>
<accession>A0A1F7J9U5</accession>
<dbReference type="AlphaFoldDB" id="A0A1F7J9U5"/>
<evidence type="ECO:0000256" key="3">
    <source>
        <dbReference type="ARBA" id="ARBA00023274"/>
    </source>
</evidence>
<dbReference type="Gene3D" id="3.40.50.10490">
    <property type="entry name" value="Glucose-6-phosphate isomerase like protein, domain 1"/>
    <property type="match status" value="1"/>
</dbReference>
<evidence type="ECO:0000256" key="1">
    <source>
        <dbReference type="ARBA" id="ARBA00006242"/>
    </source>
</evidence>
<dbReference type="PANTHER" id="PTHR12534">
    <property type="entry name" value="30S RIBOSOMAL PROTEIN S2 PROKARYOTIC AND ORGANELLAR"/>
    <property type="match status" value="1"/>
</dbReference>
<evidence type="ECO:0000256" key="4">
    <source>
        <dbReference type="ARBA" id="ARBA00035256"/>
    </source>
</evidence>
<dbReference type="PRINTS" id="PR00395">
    <property type="entry name" value="RIBOSOMALS2"/>
</dbReference>
<name>A0A1F7J9U5_9BACT</name>
<dbReference type="GO" id="GO:0006412">
    <property type="term" value="P:translation"/>
    <property type="evidence" value="ECO:0007669"/>
    <property type="project" value="UniProtKB-UniRule"/>
</dbReference>
<dbReference type="Proteomes" id="UP000176480">
    <property type="component" value="Unassembled WGS sequence"/>
</dbReference>
<dbReference type="HAMAP" id="MF_00291_B">
    <property type="entry name" value="Ribosomal_uS2_B"/>
    <property type="match status" value="1"/>
</dbReference>
<gene>
    <name evidence="5" type="primary">rpsB</name>
    <name evidence="7" type="ORF">A2966_01720</name>
</gene>
<reference evidence="7 8" key="1">
    <citation type="journal article" date="2016" name="Nat. Commun.">
        <title>Thousands of microbial genomes shed light on interconnected biogeochemical processes in an aquifer system.</title>
        <authorList>
            <person name="Anantharaman K."/>
            <person name="Brown C.T."/>
            <person name="Hug L.A."/>
            <person name="Sharon I."/>
            <person name="Castelle C.J."/>
            <person name="Probst A.J."/>
            <person name="Thomas B.C."/>
            <person name="Singh A."/>
            <person name="Wilkins M.J."/>
            <person name="Karaoz U."/>
            <person name="Brodie E.L."/>
            <person name="Williams K.H."/>
            <person name="Hubbard S.S."/>
            <person name="Banfield J.F."/>
        </authorList>
    </citation>
    <scope>NUCLEOTIDE SEQUENCE [LARGE SCALE GENOMIC DNA]</scope>
</reference>
<dbReference type="InterPro" id="IPR001865">
    <property type="entry name" value="Ribosomal_uS2"/>
</dbReference>
<proteinExistence type="inferred from homology"/>
<dbReference type="InterPro" id="IPR018130">
    <property type="entry name" value="Ribosomal_uS2_CS"/>
</dbReference>
<keyword evidence="3 5" id="KW-0687">Ribonucleoprotein</keyword>
<dbReference type="STRING" id="1802067.A2966_01720"/>
<protein>
    <recommendedName>
        <fullName evidence="4 5">Small ribosomal subunit protein uS2</fullName>
    </recommendedName>
</protein>
<dbReference type="Gene3D" id="1.10.287.610">
    <property type="entry name" value="Helix hairpin bin"/>
    <property type="match status" value="1"/>
</dbReference>
<dbReference type="SUPFAM" id="SSF52313">
    <property type="entry name" value="Ribosomal protein S2"/>
    <property type="match status" value="1"/>
</dbReference>
<dbReference type="EMBL" id="MGAR01000010">
    <property type="protein sequence ID" value="OGK52367.1"/>
    <property type="molecule type" value="Genomic_DNA"/>
</dbReference>
<evidence type="ECO:0000313" key="8">
    <source>
        <dbReference type="Proteomes" id="UP000176480"/>
    </source>
</evidence>
<dbReference type="Pfam" id="PF00318">
    <property type="entry name" value="Ribosomal_S2"/>
    <property type="match status" value="1"/>
</dbReference>
<dbReference type="PROSITE" id="PS00963">
    <property type="entry name" value="RIBOSOMAL_S2_2"/>
    <property type="match status" value="1"/>
</dbReference>
<comment type="similarity">
    <text evidence="1 5 6">Belongs to the universal ribosomal protein uS2 family.</text>
</comment>
<dbReference type="InterPro" id="IPR023591">
    <property type="entry name" value="Ribosomal_uS2_flav_dom_sf"/>
</dbReference>
<evidence type="ECO:0000256" key="6">
    <source>
        <dbReference type="RuleBase" id="RU003631"/>
    </source>
</evidence>
<evidence type="ECO:0000313" key="7">
    <source>
        <dbReference type="EMBL" id="OGK52367.1"/>
    </source>
</evidence>
<organism evidence="7 8">
    <name type="scientific">Candidatus Roizmanbacteria bacterium RIFCSPLOWO2_01_FULL_41_22</name>
    <dbReference type="NCBI Taxonomy" id="1802067"/>
    <lineage>
        <taxon>Bacteria</taxon>
        <taxon>Candidatus Roizmaniibacteriota</taxon>
    </lineage>
</organism>
<comment type="caution">
    <text evidence="7">The sequence shown here is derived from an EMBL/GenBank/DDBJ whole genome shotgun (WGS) entry which is preliminary data.</text>
</comment>
<evidence type="ECO:0000256" key="2">
    <source>
        <dbReference type="ARBA" id="ARBA00022980"/>
    </source>
</evidence>